<gene>
    <name evidence="2" type="ORF">JMJ87_19210</name>
</gene>
<feature type="transmembrane region" description="Helical" evidence="1">
    <location>
        <begin position="62"/>
        <end position="87"/>
    </location>
</feature>
<dbReference type="AlphaFoldDB" id="A0A8F7UAK6"/>
<reference evidence="2" key="1">
    <citation type="submission" date="2021-07" db="EMBL/GenBank/DDBJ databases">
        <title>Whole-Genome Sequences of non-enterica strains of Salmonella enterica isolated from poultry houses.</title>
        <authorList>
            <person name="Lamas A."/>
            <person name="Regal P."/>
            <person name="Miranda J.M."/>
            <person name="Vazquez B."/>
            <person name="Cepeda A."/>
            <person name="Franco C.M."/>
        </authorList>
    </citation>
    <scope>NUCLEOTIDE SEQUENCE</scope>
    <source>
        <strain evidence="2">LHICA_E3</strain>
    </source>
</reference>
<accession>A0A8F7UAK6</accession>
<protein>
    <submittedName>
        <fullName evidence="2">Uncharacterized protein</fullName>
    </submittedName>
</protein>
<dbReference type="EMBL" id="CP079839">
    <property type="protein sequence ID" value="QXX10818.1"/>
    <property type="molecule type" value="Genomic_DNA"/>
</dbReference>
<proteinExistence type="predicted"/>
<evidence type="ECO:0000256" key="1">
    <source>
        <dbReference type="SAM" id="Phobius"/>
    </source>
</evidence>
<sequence>MAALASSANFPPDRQLRQATGRAVFRSPLLPGLLRQERKPAGFTSCELLLQPPASTLSSISVGLYFCQLFISSFPFFICGVLTTLFFRSFGYFMLQCGGRISKVSLRPWNFQDISAF</sequence>
<keyword evidence="1" id="KW-0472">Membrane</keyword>
<keyword evidence="1" id="KW-1133">Transmembrane helix</keyword>
<organism evidence="2">
    <name type="scientific">Salmonella enterica</name>
    <name type="common">Salmonella choleraesuis</name>
    <dbReference type="NCBI Taxonomy" id="28901"/>
    <lineage>
        <taxon>Bacteria</taxon>
        <taxon>Pseudomonadati</taxon>
        <taxon>Pseudomonadota</taxon>
        <taxon>Gammaproteobacteria</taxon>
        <taxon>Enterobacterales</taxon>
        <taxon>Enterobacteriaceae</taxon>
        <taxon>Salmonella</taxon>
    </lineage>
</organism>
<evidence type="ECO:0000313" key="2">
    <source>
        <dbReference type="EMBL" id="QXX10818.1"/>
    </source>
</evidence>
<keyword evidence="1" id="KW-0812">Transmembrane</keyword>
<name>A0A8F7UAK6_SALER</name>